<keyword evidence="8 10" id="KW-0456">Lyase</keyword>
<evidence type="ECO:0000256" key="7">
    <source>
        <dbReference type="ARBA" id="ARBA00022833"/>
    </source>
</evidence>
<evidence type="ECO:0000256" key="5">
    <source>
        <dbReference type="ARBA" id="ARBA00014628"/>
    </source>
</evidence>
<dbReference type="Gene3D" id="3.10.200.10">
    <property type="entry name" value="Alpha carbonic anhydrase"/>
    <property type="match status" value="1"/>
</dbReference>
<dbReference type="SMART" id="SM01057">
    <property type="entry name" value="Carb_anhydrase"/>
    <property type="match status" value="1"/>
</dbReference>
<dbReference type="PANTHER" id="PTHR18952:SF265">
    <property type="entry name" value="CARBONIC ANHYDRASE"/>
    <property type="match status" value="1"/>
</dbReference>
<name>A0A1A9RBX2_EIKCO</name>
<accession>A0A1A9RBX2</accession>
<comment type="similarity">
    <text evidence="3 10">Belongs to the alpha-carbonic anhydrase family.</text>
</comment>
<sequence length="252" mass="28085">MPRFPRTLPRLTAVLLLACTAVSAAAHGDHTHWGYTGHDSPESWGNLSEEFRLCSTGKNQSPVNITETVSGRLPAIQVNYRPSAVEVENNGHTIQVNYPEGGNTLTVNGRTYTLKQFHFHVPSENQIKGRTFPMEAHFVHLDENKQPLVLAVLYEAGRTNNRLSSIWNAMPMTAGKVKLDQPFNASSLLPRNLQYYRFAGSLTTPPCTEGVSWLVLKTYDHIDQAQAEQFTRAVGSHNNRPVQPLNARVVIE</sequence>
<feature type="domain" description="Alpha-carbonic anhydrase" evidence="11">
    <location>
        <begin position="31"/>
        <end position="252"/>
    </location>
</feature>
<dbReference type="InterPro" id="IPR001148">
    <property type="entry name" value="CA_dom"/>
</dbReference>
<evidence type="ECO:0000313" key="13">
    <source>
        <dbReference type="Proteomes" id="UP000077589"/>
    </source>
</evidence>
<dbReference type="GO" id="GO:0008270">
    <property type="term" value="F:zinc ion binding"/>
    <property type="evidence" value="ECO:0007669"/>
    <property type="project" value="UniProtKB-UniRule"/>
</dbReference>
<keyword evidence="6 10" id="KW-0479">Metal-binding</keyword>
<reference evidence="13" key="1">
    <citation type="submission" date="2016-05" db="EMBL/GenBank/DDBJ databases">
        <title>Draft genome of Corynebacterium afermentans subsp. afermentans LCDC 88199T.</title>
        <authorList>
            <person name="Bernier A.-M."/>
            <person name="Bernard K."/>
        </authorList>
    </citation>
    <scope>NUCLEOTIDE SEQUENCE [LARGE SCALE GENOMIC DNA]</scope>
    <source>
        <strain evidence="13">NML04-0072</strain>
    </source>
</reference>
<evidence type="ECO:0000256" key="3">
    <source>
        <dbReference type="ARBA" id="ARBA00010718"/>
    </source>
</evidence>
<comment type="catalytic activity">
    <reaction evidence="9 10">
        <text>hydrogencarbonate + H(+) = CO2 + H2O</text>
        <dbReference type="Rhea" id="RHEA:10748"/>
        <dbReference type="ChEBI" id="CHEBI:15377"/>
        <dbReference type="ChEBI" id="CHEBI:15378"/>
        <dbReference type="ChEBI" id="CHEBI:16526"/>
        <dbReference type="ChEBI" id="CHEBI:17544"/>
        <dbReference type="EC" id="4.2.1.1"/>
    </reaction>
</comment>
<evidence type="ECO:0000256" key="10">
    <source>
        <dbReference type="RuleBase" id="RU367011"/>
    </source>
</evidence>
<protein>
    <recommendedName>
        <fullName evidence="5 10">Carbonic anhydrase</fullName>
        <ecNumber evidence="4 10">4.2.1.1</ecNumber>
    </recommendedName>
</protein>
<feature type="signal peptide" evidence="10">
    <location>
        <begin position="1"/>
        <end position="26"/>
    </location>
</feature>
<evidence type="ECO:0000313" key="12">
    <source>
        <dbReference type="EMBL" id="OAM14843.1"/>
    </source>
</evidence>
<evidence type="ECO:0000256" key="9">
    <source>
        <dbReference type="ARBA" id="ARBA00048348"/>
    </source>
</evidence>
<dbReference type="RefSeq" id="WP_049259070.1">
    <property type="nucleotide sequence ID" value="NZ_JVFA01000085.1"/>
</dbReference>
<dbReference type="CDD" id="cd03124">
    <property type="entry name" value="alpha_CA_prokaryotic_like"/>
    <property type="match status" value="1"/>
</dbReference>
<evidence type="ECO:0000256" key="8">
    <source>
        <dbReference type="ARBA" id="ARBA00023239"/>
    </source>
</evidence>
<evidence type="ECO:0000256" key="2">
    <source>
        <dbReference type="ARBA" id="ARBA00002904"/>
    </source>
</evidence>
<dbReference type="EC" id="4.2.1.1" evidence="4 10"/>
<dbReference type="InterPro" id="IPR036398">
    <property type="entry name" value="CA_dom_sf"/>
</dbReference>
<evidence type="ECO:0000256" key="1">
    <source>
        <dbReference type="ARBA" id="ARBA00001947"/>
    </source>
</evidence>
<keyword evidence="10" id="KW-0732">Signal</keyword>
<gene>
    <name evidence="12" type="ORF">A7P90_11675</name>
</gene>
<dbReference type="InterPro" id="IPR018338">
    <property type="entry name" value="Carbonic_anhydrase_a-class_CS"/>
</dbReference>
<dbReference type="Pfam" id="PF00194">
    <property type="entry name" value="Carb_anhydrase"/>
    <property type="match status" value="1"/>
</dbReference>
<dbReference type="InterPro" id="IPR023561">
    <property type="entry name" value="Carbonic_anhydrase_a-class"/>
</dbReference>
<proteinExistence type="inferred from homology"/>
<organism evidence="12 13">
    <name type="scientific">Eikenella corrodens</name>
    <dbReference type="NCBI Taxonomy" id="539"/>
    <lineage>
        <taxon>Bacteria</taxon>
        <taxon>Pseudomonadati</taxon>
        <taxon>Pseudomonadota</taxon>
        <taxon>Betaproteobacteria</taxon>
        <taxon>Neisseriales</taxon>
        <taxon>Neisseriaceae</taxon>
        <taxon>Eikenella</taxon>
    </lineage>
</organism>
<dbReference type="PROSITE" id="PS51144">
    <property type="entry name" value="ALPHA_CA_2"/>
    <property type="match status" value="1"/>
</dbReference>
<evidence type="ECO:0000259" key="11">
    <source>
        <dbReference type="PROSITE" id="PS51144"/>
    </source>
</evidence>
<dbReference type="AlphaFoldDB" id="A0A1A9RBX2"/>
<comment type="cofactor">
    <cofactor evidence="1 10">
        <name>Zn(2+)</name>
        <dbReference type="ChEBI" id="CHEBI:29105"/>
    </cofactor>
</comment>
<dbReference type="PROSITE" id="PS00162">
    <property type="entry name" value="ALPHA_CA_1"/>
    <property type="match status" value="1"/>
</dbReference>
<evidence type="ECO:0000256" key="4">
    <source>
        <dbReference type="ARBA" id="ARBA00012925"/>
    </source>
</evidence>
<evidence type="ECO:0000256" key="6">
    <source>
        <dbReference type="ARBA" id="ARBA00022723"/>
    </source>
</evidence>
<dbReference type="PANTHER" id="PTHR18952">
    <property type="entry name" value="CARBONIC ANHYDRASE"/>
    <property type="match status" value="1"/>
</dbReference>
<feature type="chain" id="PRO_5025097409" description="Carbonic anhydrase" evidence="10">
    <location>
        <begin position="27"/>
        <end position="252"/>
    </location>
</feature>
<keyword evidence="7 10" id="KW-0862">Zinc</keyword>
<dbReference type="Proteomes" id="UP000077589">
    <property type="component" value="Unassembled WGS sequence"/>
</dbReference>
<comment type="function">
    <text evidence="2 10">Reversible hydration of carbon dioxide.</text>
</comment>
<dbReference type="OrthoDB" id="5327615at2"/>
<dbReference type="EMBL" id="LXSG01000049">
    <property type="protein sequence ID" value="OAM14843.1"/>
    <property type="molecule type" value="Genomic_DNA"/>
</dbReference>
<dbReference type="STRING" id="539.A7P85_05970"/>
<dbReference type="InterPro" id="IPR041891">
    <property type="entry name" value="Alpha_CA_prokaryot-like"/>
</dbReference>
<dbReference type="SUPFAM" id="SSF51069">
    <property type="entry name" value="Carbonic anhydrase"/>
    <property type="match status" value="1"/>
</dbReference>
<comment type="caution">
    <text evidence="12">The sequence shown here is derived from an EMBL/GenBank/DDBJ whole genome shotgun (WGS) entry which is preliminary data.</text>
</comment>
<dbReference type="GO" id="GO:0004089">
    <property type="term" value="F:carbonate dehydratase activity"/>
    <property type="evidence" value="ECO:0007669"/>
    <property type="project" value="UniProtKB-UniRule"/>
</dbReference>